<dbReference type="EMBL" id="AP018738">
    <property type="protein sequence ID" value="BBE51257.1"/>
    <property type="molecule type" value="Genomic_DNA"/>
</dbReference>
<evidence type="ECO:0000313" key="1">
    <source>
        <dbReference type="EMBL" id="BBE51257.1"/>
    </source>
</evidence>
<sequence length="70" mass="7644">MLSAHYEFGSSYSVFGFPQLWKFSVESWVGYTVHPANPSISLTMFRQFALSLNGSKPSTQAPVRLSAGAA</sequence>
<organism evidence="1 2">
    <name type="scientific">Ferriphaselus amnicola</name>
    <dbReference type="NCBI Taxonomy" id="1188319"/>
    <lineage>
        <taxon>Bacteria</taxon>
        <taxon>Pseudomonadati</taxon>
        <taxon>Pseudomonadota</taxon>
        <taxon>Betaproteobacteria</taxon>
        <taxon>Nitrosomonadales</taxon>
        <taxon>Gallionellaceae</taxon>
        <taxon>Ferriphaselus</taxon>
    </lineage>
</organism>
<dbReference type="KEGG" id="fam:OYT1_ch1719"/>
<proteinExistence type="predicted"/>
<evidence type="ECO:0000313" key="2">
    <source>
        <dbReference type="Proteomes" id="UP000033070"/>
    </source>
</evidence>
<dbReference type="Proteomes" id="UP000033070">
    <property type="component" value="Chromosome"/>
</dbReference>
<keyword evidence="2" id="KW-1185">Reference proteome</keyword>
<gene>
    <name evidence="1" type="ORF">OYT1_ch1719</name>
</gene>
<accession>A0A2Z6GCS9</accession>
<dbReference type="AlphaFoldDB" id="A0A2Z6GCS9"/>
<name>A0A2Z6GCS9_9PROT</name>
<dbReference type="RefSeq" id="WP_084611927.1">
    <property type="nucleotide sequence ID" value="NZ_AP018738.1"/>
</dbReference>
<reference evidence="1 2" key="1">
    <citation type="submission" date="2018-06" db="EMBL/GenBank/DDBJ databases">
        <title>OYT1 Genome Sequencing.</title>
        <authorList>
            <person name="Kato S."/>
            <person name="Itoh T."/>
            <person name="Ohkuma M."/>
        </authorList>
    </citation>
    <scope>NUCLEOTIDE SEQUENCE [LARGE SCALE GENOMIC DNA]</scope>
    <source>
        <strain evidence="1 2">OYT1</strain>
    </source>
</reference>
<dbReference type="STRING" id="1188319.OYT1_00712"/>
<protein>
    <submittedName>
        <fullName evidence="1">Uncharacterized protein</fullName>
    </submittedName>
</protein>